<dbReference type="Proteomes" id="UP000199518">
    <property type="component" value="Unassembled WGS sequence"/>
</dbReference>
<evidence type="ECO:0000313" key="1">
    <source>
        <dbReference type="EMBL" id="SFH55017.1"/>
    </source>
</evidence>
<dbReference type="STRING" id="1576369.SAMN05421753_101122"/>
<evidence type="ECO:0000313" key="2">
    <source>
        <dbReference type="Proteomes" id="UP000199518"/>
    </source>
</evidence>
<proteinExistence type="predicted"/>
<accession>A0A1I3AY76</accession>
<gene>
    <name evidence="1" type="ORF">SAMN05421753_101122</name>
</gene>
<dbReference type="EMBL" id="FOQD01000001">
    <property type="protein sequence ID" value="SFH55017.1"/>
    <property type="molecule type" value="Genomic_DNA"/>
</dbReference>
<keyword evidence="2" id="KW-1185">Reference proteome</keyword>
<organism evidence="1 2">
    <name type="scientific">Planctomicrobium piriforme</name>
    <dbReference type="NCBI Taxonomy" id="1576369"/>
    <lineage>
        <taxon>Bacteria</taxon>
        <taxon>Pseudomonadati</taxon>
        <taxon>Planctomycetota</taxon>
        <taxon>Planctomycetia</taxon>
        <taxon>Planctomycetales</taxon>
        <taxon>Planctomycetaceae</taxon>
        <taxon>Planctomicrobium</taxon>
    </lineage>
</organism>
<dbReference type="OrthoDB" id="290825at2"/>
<protein>
    <submittedName>
        <fullName evidence="1">Uncharacterized protein</fullName>
    </submittedName>
</protein>
<name>A0A1I3AY76_9PLAN</name>
<dbReference type="RefSeq" id="WP_139228149.1">
    <property type="nucleotide sequence ID" value="NZ_FOQD01000001.1"/>
</dbReference>
<sequence length="140" mass="16525">MAQLTTPETAPLFDKRLLGTWISDRRRTFLNWKPNPGVKPAMAQKFKNLFGKMTVRYSPKYFFVETRFDFYPGLEPSPDKKKYEVIAKDQSSVVIRFRYEDPMMQNIFGSEVIRQIHFDGEIGYYITVQSGLTEYFRKIS</sequence>
<dbReference type="AlphaFoldDB" id="A0A1I3AY76"/>
<reference evidence="2" key="1">
    <citation type="submission" date="2016-10" db="EMBL/GenBank/DDBJ databases">
        <authorList>
            <person name="Varghese N."/>
            <person name="Submissions S."/>
        </authorList>
    </citation>
    <scope>NUCLEOTIDE SEQUENCE [LARGE SCALE GENOMIC DNA]</scope>
    <source>
        <strain evidence="2">DSM 26348</strain>
    </source>
</reference>